<evidence type="ECO:0000313" key="3">
    <source>
        <dbReference type="Proteomes" id="UP000271974"/>
    </source>
</evidence>
<feature type="signal peptide" evidence="1">
    <location>
        <begin position="1"/>
        <end position="20"/>
    </location>
</feature>
<sequence length="261" mass="28093">AAHLHFLLELVQHLASCCRSQPGGGALGTDHSAGQVLQPLVLVQSIRTSNSPLSLCKLGQDARCCLEVLRLLVVFPEHVQGTGVVSLHVHLSPQILFHIWSVDLRGISLTKISIDLKIFTGLRLQSVHATLVWVDGRAGLEGNAGSLSLRADAARPQKAEHVGDALPIRVYISPGNVGLHALNVLLGLPTLVEVQGQTLGVGFASLVQAELHHPQVELQAGHLRGEDPQVQWLDHALQQVQGLSQVLLLLVWILAGPRRLK</sequence>
<dbReference type="Proteomes" id="UP000271974">
    <property type="component" value="Unassembled WGS sequence"/>
</dbReference>
<dbReference type="AlphaFoldDB" id="A0A3S0ZF03"/>
<evidence type="ECO:0000256" key="1">
    <source>
        <dbReference type="SAM" id="SignalP"/>
    </source>
</evidence>
<dbReference type="EMBL" id="RQTK01000938">
    <property type="protein sequence ID" value="RUS73426.1"/>
    <property type="molecule type" value="Genomic_DNA"/>
</dbReference>
<protein>
    <submittedName>
        <fullName evidence="2">Uncharacterized protein</fullName>
    </submittedName>
</protein>
<name>A0A3S0ZF03_ELYCH</name>
<keyword evidence="3" id="KW-1185">Reference proteome</keyword>
<evidence type="ECO:0000313" key="2">
    <source>
        <dbReference type="EMBL" id="RUS73426.1"/>
    </source>
</evidence>
<accession>A0A3S0ZF03</accession>
<organism evidence="2 3">
    <name type="scientific">Elysia chlorotica</name>
    <name type="common">Eastern emerald elysia</name>
    <name type="synonym">Sea slug</name>
    <dbReference type="NCBI Taxonomy" id="188477"/>
    <lineage>
        <taxon>Eukaryota</taxon>
        <taxon>Metazoa</taxon>
        <taxon>Spiralia</taxon>
        <taxon>Lophotrochozoa</taxon>
        <taxon>Mollusca</taxon>
        <taxon>Gastropoda</taxon>
        <taxon>Heterobranchia</taxon>
        <taxon>Euthyneura</taxon>
        <taxon>Panpulmonata</taxon>
        <taxon>Sacoglossa</taxon>
        <taxon>Placobranchoidea</taxon>
        <taxon>Plakobranchidae</taxon>
        <taxon>Elysia</taxon>
    </lineage>
</organism>
<gene>
    <name evidence="2" type="ORF">EGW08_018814</name>
</gene>
<comment type="caution">
    <text evidence="2">The sequence shown here is derived from an EMBL/GenBank/DDBJ whole genome shotgun (WGS) entry which is preliminary data.</text>
</comment>
<feature type="chain" id="PRO_5018537001" evidence="1">
    <location>
        <begin position="21"/>
        <end position="261"/>
    </location>
</feature>
<reference evidence="2 3" key="1">
    <citation type="submission" date="2019-01" db="EMBL/GenBank/DDBJ databases">
        <title>A draft genome assembly of the solar-powered sea slug Elysia chlorotica.</title>
        <authorList>
            <person name="Cai H."/>
            <person name="Li Q."/>
            <person name="Fang X."/>
            <person name="Li J."/>
            <person name="Curtis N.E."/>
            <person name="Altenburger A."/>
            <person name="Shibata T."/>
            <person name="Feng M."/>
            <person name="Maeda T."/>
            <person name="Schwartz J.A."/>
            <person name="Shigenobu S."/>
            <person name="Lundholm N."/>
            <person name="Nishiyama T."/>
            <person name="Yang H."/>
            <person name="Hasebe M."/>
            <person name="Li S."/>
            <person name="Pierce S.K."/>
            <person name="Wang J."/>
        </authorList>
    </citation>
    <scope>NUCLEOTIDE SEQUENCE [LARGE SCALE GENOMIC DNA]</scope>
    <source>
        <strain evidence="2">EC2010</strain>
        <tissue evidence="2">Whole organism of an adult</tissue>
    </source>
</reference>
<proteinExistence type="predicted"/>
<feature type="non-terminal residue" evidence="2">
    <location>
        <position position="1"/>
    </location>
</feature>
<keyword evidence="1" id="KW-0732">Signal</keyword>